<dbReference type="Proteomes" id="UP000293638">
    <property type="component" value="Unassembled WGS sequence"/>
</dbReference>
<evidence type="ECO:0000313" key="3">
    <source>
        <dbReference type="Proteomes" id="UP000293638"/>
    </source>
</evidence>
<proteinExistence type="predicted"/>
<dbReference type="EMBL" id="SGXD01000003">
    <property type="protein sequence ID" value="RZS87527.1"/>
    <property type="molecule type" value="Genomic_DNA"/>
</dbReference>
<dbReference type="AlphaFoldDB" id="A0A4V2F4G5"/>
<protein>
    <recommendedName>
        <fullName evidence="4">DUF2771 domain-containing protein</fullName>
    </recommendedName>
</protein>
<organism evidence="2 3">
    <name type="scientific">Motilibacter rhizosphaerae</name>
    <dbReference type="NCBI Taxonomy" id="598652"/>
    <lineage>
        <taxon>Bacteria</taxon>
        <taxon>Bacillati</taxon>
        <taxon>Actinomycetota</taxon>
        <taxon>Actinomycetes</taxon>
        <taxon>Motilibacterales</taxon>
        <taxon>Motilibacteraceae</taxon>
        <taxon>Motilibacter</taxon>
    </lineage>
</organism>
<feature type="chain" id="PRO_5039648923" description="DUF2771 domain-containing protein" evidence="1">
    <location>
        <begin position="23"/>
        <end position="149"/>
    </location>
</feature>
<sequence length="149" mass="15651">MPAPRSARALAGLALVSPFVLAGCDKPVPGITVVGEGSSHRIEAACWSQHSSTPVQEQSCTGDGPKVSAGSASRIGISVDKAVRQAGWQVYVSQSGQAQPVTQKTLTESWFRLPLNGGTVPETGVVLQVVAFDESGQQPRGIWKFRLVP</sequence>
<keyword evidence="3" id="KW-1185">Reference proteome</keyword>
<feature type="signal peptide" evidence="1">
    <location>
        <begin position="1"/>
        <end position="22"/>
    </location>
</feature>
<gene>
    <name evidence="2" type="ORF">EV189_2958</name>
</gene>
<keyword evidence="1" id="KW-0732">Signal</keyword>
<dbReference type="OrthoDB" id="5185019at2"/>
<evidence type="ECO:0000313" key="2">
    <source>
        <dbReference type="EMBL" id="RZS87527.1"/>
    </source>
</evidence>
<dbReference type="PROSITE" id="PS51257">
    <property type="entry name" value="PROKAR_LIPOPROTEIN"/>
    <property type="match status" value="1"/>
</dbReference>
<reference evidence="2 3" key="1">
    <citation type="submission" date="2019-02" db="EMBL/GenBank/DDBJ databases">
        <title>Genomic Encyclopedia of Type Strains, Phase IV (KMG-IV): sequencing the most valuable type-strain genomes for metagenomic binning, comparative biology and taxonomic classification.</title>
        <authorList>
            <person name="Goeker M."/>
        </authorList>
    </citation>
    <scope>NUCLEOTIDE SEQUENCE [LARGE SCALE GENOMIC DNA]</scope>
    <source>
        <strain evidence="2 3">DSM 45622</strain>
    </source>
</reference>
<comment type="caution">
    <text evidence="2">The sequence shown here is derived from an EMBL/GenBank/DDBJ whole genome shotgun (WGS) entry which is preliminary data.</text>
</comment>
<evidence type="ECO:0000256" key="1">
    <source>
        <dbReference type="SAM" id="SignalP"/>
    </source>
</evidence>
<accession>A0A4V2F4G5</accession>
<dbReference type="RefSeq" id="WP_130493638.1">
    <property type="nucleotide sequence ID" value="NZ_SGXD01000003.1"/>
</dbReference>
<evidence type="ECO:0008006" key="4">
    <source>
        <dbReference type="Google" id="ProtNLM"/>
    </source>
</evidence>
<name>A0A4V2F4G5_9ACTN</name>